<organism evidence="1">
    <name type="scientific">Amphora coffeiformis</name>
    <dbReference type="NCBI Taxonomy" id="265554"/>
    <lineage>
        <taxon>Eukaryota</taxon>
        <taxon>Sar</taxon>
        <taxon>Stramenopiles</taxon>
        <taxon>Ochrophyta</taxon>
        <taxon>Bacillariophyta</taxon>
        <taxon>Bacillariophyceae</taxon>
        <taxon>Bacillariophycidae</taxon>
        <taxon>Thalassiophysales</taxon>
        <taxon>Catenulaceae</taxon>
        <taxon>Amphora</taxon>
    </lineage>
</organism>
<dbReference type="EMBL" id="HBIM01021746">
    <property type="protein sequence ID" value="CAE0419347.1"/>
    <property type="molecule type" value="Transcribed_RNA"/>
</dbReference>
<protein>
    <submittedName>
        <fullName evidence="1">Uncharacterized protein</fullName>
    </submittedName>
</protein>
<sequence>MVKIPDPPYIVAGVVGGPFVEYVVTPLRNGLTLGALDKSASVVGLYGQVFRNGLGDAFAGGIPMAKAGVPGFLVLGPAFHMFKDFTGGSSVAAVGLTAISESLVFYGAESYNAQVTYNLKALRNGTPRITKLQNPLNPLGGGFGLNVSRNVLAMSGLRVFSKPCQDVIQQLKPDMSPTARTVWGDLVANVLVSAASAPLHQLYQWSVTTRVAETTHVEPFVKAAVNFLKAQYLTSSGSLSPVAGRDMFLRVVYNATIFTMYGFIERTLVATWPSTLHWNHRL</sequence>
<evidence type="ECO:0000313" key="1">
    <source>
        <dbReference type="EMBL" id="CAE0419347.1"/>
    </source>
</evidence>
<gene>
    <name evidence="1" type="ORF">ACOF00016_LOCUS16188</name>
</gene>
<reference evidence="1" key="1">
    <citation type="submission" date="2021-01" db="EMBL/GenBank/DDBJ databases">
        <authorList>
            <person name="Corre E."/>
            <person name="Pelletier E."/>
            <person name="Niang G."/>
            <person name="Scheremetjew M."/>
            <person name="Finn R."/>
            <person name="Kale V."/>
            <person name="Holt S."/>
            <person name="Cochrane G."/>
            <person name="Meng A."/>
            <person name="Brown T."/>
            <person name="Cohen L."/>
        </authorList>
    </citation>
    <scope>NUCLEOTIDE SEQUENCE</scope>
    <source>
        <strain evidence="1">CCMP127</strain>
    </source>
</reference>
<accession>A0A7S3P851</accession>
<proteinExistence type="predicted"/>
<name>A0A7S3P851_9STRA</name>
<dbReference type="AlphaFoldDB" id="A0A7S3P851"/>